<dbReference type="SFLD" id="SFLDG01058">
    <property type="entry name" value="lipoyl_synthase_like"/>
    <property type="match status" value="1"/>
</dbReference>
<dbReference type="InterPro" id="IPR007197">
    <property type="entry name" value="rSAM"/>
</dbReference>
<dbReference type="NCBIfam" id="NF004019">
    <property type="entry name" value="PRK05481.1"/>
    <property type="match status" value="1"/>
</dbReference>
<keyword evidence="8" id="KW-0496">Mitochondrion</keyword>
<proteinExistence type="inferred from homology"/>
<dbReference type="InterPro" id="IPR006638">
    <property type="entry name" value="Elp3/MiaA/NifB-like_rSAM"/>
</dbReference>
<gene>
    <name evidence="11" type="ORF">C2845_PM08G13500</name>
</gene>
<comment type="similarity">
    <text evidence="8">Belongs to the radical SAM superfamily. Lipoyl synthase family.</text>
</comment>
<dbReference type="HAMAP" id="MF_00206">
    <property type="entry name" value="Lipoyl_synth"/>
    <property type="match status" value="1"/>
</dbReference>
<feature type="binding site" evidence="8">
    <location>
        <position position="137"/>
    </location>
    <ligand>
        <name>[4Fe-4S] cluster</name>
        <dbReference type="ChEBI" id="CHEBI:49883"/>
        <label>2</label>
        <note>4Fe-4S-S-AdoMet</note>
    </ligand>
</feature>
<dbReference type="InterPro" id="IPR058240">
    <property type="entry name" value="rSAM_sf"/>
</dbReference>
<keyword evidence="2 8" id="KW-0808">Transferase</keyword>
<comment type="cofactor">
    <cofactor evidence="8">
        <name>[4Fe-4S] cluster</name>
        <dbReference type="ChEBI" id="CHEBI:49883"/>
    </cofactor>
    <text evidence="8">Binds 2 [4Fe-4S] clusters per subunit. One cluster is coordinated with 3 cysteines and an exchangeable S-adenosyl-L-methionine.</text>
</comment>
<evidence type="ECO:0000256" key="5">
    <source>
        <dbReference type="ARBA" id="ARBA00023004"/>
    </source>
</evidence>
<evidence type="ECO:0000256" key="1">
    <source>
        <dbReference type="ARBA" id="ARBA00022485"/>
    </source>
</evidence>
<feature type="binding site" evidence="8">
    <location>
        <position position="98"/>
    </location>
    <ligand>
        <name>[4Fe-4S] cluster</name>
        <dbReference type="ChEBI" id="CHEBI:49883"/>
        <label>1</label>
    </ligand>
</feature>
<reference evidence="12" key="1">
    <citation type="journal article" date="2019" name="Nat. Commun.">
        <title>The genome of broomcorn millet.</title>
        <authorList>
            <person name="Zou C."/>
            <person name="Miki D."/>
            <person name="Li D."/>
            <person name="Tang Q."/>
            <person name="Xiao L."/>
            <person name="Rajput S."/>
            <person name="Deng P."/>
            <person name="Jia W."/>
            <person name="Huang R."/>
            <person name="Zhang M."/>
            <person name="Sun Y."/>
            <person name="Hu J."/>
            <person name="Fu X."/>
            <person name="Schnable P.S."/>
            <person name="Li F."/>
            <person name="Zhang H."/>
            <person name="Feng B."/>
            <person name="Zhu X."/>
            <person name="Liu R."/>
            <person name="Schnable J.C."/>
            <person name="Zhu J.-K."/>
            <person name="Zhang H."/>
        </authorList>
    </citation>
    <scope>NUCLEOTIDE SEQUENCE [LARGE SCALE GENOMIC DNA]</scope>
</reference>
<evidence type="ECO:0000256" key="2">
    <source>
        <dbReference type="ARBA" id="ARBA00022679"/>
    </source>
</evidence>
<comment type="subcellular location">
    <subcellularLocation>
        <location evidence="8">Mitochondrion</location>
    </subcellularLocation>
</comment>
<dbReference type="AlphaFoldDB" id="A0A3L6R103"/>
<dbReference type="SFLD" id="SFLDS00029">
    <property type="entry name" value="Radical_SAM"/>
    <property type="match status" value="1"/>
</dbReference>
<keyword evidence="12" id="KW-1185">Reference proteome</keyword>
<feature type="binding site" evidence="8">
    <location>
        <position position="104"/>
    </location>
    <ligand>
        <name>[4Fe-4S] cluster</name>
        <dbReference type="ChEBI" id="CHEBI:49883"/>
        <label>1</label>
    </ligand>
</feature>
<feature type="binding site" evidence="8">
    <location>
        <position position="130"/>
    </location>
    <ligand>
        <name>[4Fe-4S] cluster</name>
        <dbReference type="ChEBI" id="CHEBI:49883"/>
        <label>2</label>
        <note>4Fe-4S-S-AdoMet</note>
    </ligand>
</feature>
<evidence type="ECO:0000256" key="9">
    <source>
        <dbReference type="SAM" id="MobiDB-lite"/>
    </source>
</evidence>
<evidence type="ECO:0000256" key="6">
    <source>
        <dbReference type="ARBA" id="ARBA00023014"/>
    </source>
</evidence>
<evidence type="ECO:0000256" key="3">
    <source>
        <dbReference type="ARBA" id="ARBA00022691"/>
    </source>
</evidence>
<evidence type="ECO:0000256" key="7">
    <source>
        <dbReference type="ARBA" id="ARBA00047326"/>
    </source>
</evidence>
<dbReference type="EMBL" id="PQIB02000010">
    <property type="protein sequence ID" value="RLM93152.1"/>
    <property type="molecule type" value="Genomic_DNA"/>
</dbReference>
<evidence type="ECO:0000313" key="12">
    <source>
        <dbReference type="Proteomes" id="UP000275267"/>
    </source>
</evidence>
<dbReference type="OrthoDB" id="3231at2759"/>
<dbReference type="GO" id="GO:0009249">
    <property type="term" value="P:protein lipoylation"/>
    <property type="evidence" value="ECO:0007669"/>
    <property type="project" value="UniProtKB-UniRule"/>
</dbReference>
<feature type="domain" description="Radical SAM core" evidence="10">
    <location>
        <begin position="113"/>
        <end position="341"/>
    </location>
</feature>
<dbReference type="SFLD" id="SFLDF00271">
    <property type="entry name" value="lipoyl_synthase"/>
    <property type="match status" value="1"/>
</dbReference>
<feature type="compositionally biased region" description="Low complexity" evidence="9">
    <location>
        <begin position="13"/>
        <end position="29"/>
    </location>
</feature>
<dbReference type="Pfam" id="PF04055">
    <property type="entry name" value="Radical_SAM"/>
    <property type="match status" value="1"/>
</dbReference>
<dbReference type="EC" id="2.8.1.8" evidence="8"/>
<protein>
    <recommendedName>
        <fullName evidence="8">Lipoyl synthase, mitochondrial</fullName>
        <ecNumber evidence="8">2.8.1.8</ecNumber>
    </recommendedName>
    <alternativeName>
        <fullName evidence="8">Lipoate synthase</fullName>
        <shortName evidence="8">LS</shortName>
        <shortName evidence="8">Lip-syn</shortName>
    </alternativeName>
    <alternativeName>
        <fullName evidence="8">Lipoic acid synthase</fullName>
    </alternativeName>
</protein>
<dbReference type="GO" id="GO:0005739">
    <property type="term" value="C:mitochondrion"/>
    <property type="evidence" value="ECO:0007669"/>
    <property type="project" value="UniProtKB-SubCell"/>
</dbReference>
<sequence>MQNSFAARPPSPSVRARPASLSRRPRPRSAVVVRCQVEGEAAAKSVGWAPPGPYTGRDPEVKKPAWLRQRAVQGEKYARLRESLGELKLNTVCVEAQCPNIGECWNGGSGAGGEGDGIATATIMLLGDTCTRGCRFCAVKTSNKPPAPDALEPLKTAMAVASWGVDYVVLTSVDRDDLPDGGSGHLLKQSELSSFIPYRTLELKPGILVECLTSDFRGDLDAVSSLANSGLDGYAHNIETVKSLQRIVRDPRAGYDQSLAVLKHAKISKAGMVTKSSIMLGLGETDEEVKQAMADLRAVDVDILTLGQYLQPTERHLTVRGYVTPEKLDFWKEYGESLGFLYVASGPLVRSSYRAGELFA</sequence>
<evidence type="ECO:0000313" key="11">
    <source>
        <dbReference type="EMBL" id="RLM93152.1"/>
    </source>
</evidence>
<dbReference type="NCBIfam" id="TIGR00510">
    <property type="entry name" value="lipA"/>
    <property type="match status" value="1"/>
</dbReference>
<dbReference type="NCBIfam" id="NF009544">
    <property type="entry name" value="PRK12928.1"/>
    <property type="match status" value="1"/>
</dbReference>
<accession>A0A3L6R103</accession>
<comment type="function">
    <text evidence="8">Catalyzes the radical-mediated insertion of two sulfur atoms into the C-6 and C-8 positions of the octanoyl moiety bound to the lipoyl domains of lipoate-dependent enzymes, thereby converting the octanoylated domains into lipoylated derivatives.</text>
</comment>
<evidence type="ECO:0000256" key="8">
    <source>
        <dbReference type="HAMAP-Rule" id="MF_03123"/>
    </source>
</evidence>
<dbReference type="GO" id="GO:0016992">
    <property type="term" value="F:lipoate synthase activity"/>
    <property type="evidence" value="ECO:0007669"/>
    <property type="project" value="UniProtKB-UniRule"/>
</dbReference>
<comment type="pathway">
    <text evidence="8">Protein modification; protein lipoylation via endogenous pathway; protein N(6)-(lipoyl)lysine from octanoyl-[acyl-carrier-protein]: step 2/2.</text>
</comment>
<dbReference type="CDD" id="cd01335">
    <property type="entry name" value="Radical_SAM"/>
    <property type="match status" value="1"/>
</dbReference>
<dbReference type="InterPro" id="IPR013785">
    <property type="entry name" value="Aldolase_TIM"/>
</dbReference>
<keyword evidence="5 8" id="KW-0408">Iron</keyword>
<dbReference type="Gene3D" id="3.20.20.70">
    <property type="entry name" value="Aldolase class I"/>
    <property type="match status" value="1"/>
</dbReference>
<feature type="binding site" evidence="8">
    <location>
        <position position="134"/>
    </location>
    <ligand>
        <name>[4Fe-4S] cluster</name>
        <dbReference type="ChEBI" id="CHEBI:49883"/>
        <label>2</label>
        <note>4Fe-4S-S-AdoMet</note>
    </ligand>
</feature>
<comment type="catalytic activity">
    <reaction evidence="7 8">
        <text>[[Fe-S] cluster scaffold protein carrying a second [4Fe-4S](2+) cluster] + N(6)-octanoyl-L-lysyl-[protein] + 2 oxidized [2Fe-2S]-[ferredoxin] + 2 S-adenosyl-L-methionine + 4 H(+) = [[Fe-S] cluster scaffold protein] + N(6)-[(R)-dihydrolipoyl]-L-lysyl-[protein] + 4 Fe(3+) + 2 hydrogen sulfide + 2 5'-deoxyadenosine + 2 L-methionine + 2 reduced [2Fe-2S]-[ferredoxin]</text>
        <dbReference type="Rhea" id="RHEA:16585"/>
        <dbReference type="Rhea" id="RHEA-COMP:9928"/>
        <dbReference type="Rhea" id="RHEA-COMP:10000"/>
        <dbReference type="Rhea" id="RHEA-COMP:10001"/>
        <dbReference type="Rhea" id="RHEA-COMP:10475"/>
        <dbReference type="Rhea" id="RHEA-COMP:14568"/>
        <dbReference type="Rhea" id="RHEA-COMP:14569"/>
        <dbReference type="ChEBI" id="CHEBI:15378"/>
        <dbReference type="ChEBI" id="CHEBI:17319"/>
        <dbReference type="ChEBI" id="CHEBI:29034"/>
        <dbReference type="ChEBI" id="CHEBI:29919"/>
        <dbReference type="ChEBI" id="CHEBI:33722"/>
        <dbReference type="ChEBI" id="CHEBI:33737"/>
        <dbReference type="ChEBI" id="CHEBI:33738"/>
        <dbReference type="ChEBI" id="CHEBI:57844"/>
        <dbReference type="ChEBI" id="CHEBI:59789"/>
        <dbReference type="ChEBI" id="CHEBI:78809"/>
        <dbReference type="ChEBI" id="CHEBI:83100"/>
        <dbReference type="EC" id="2.8.1.8"/>
    </reaction>
</comment>
<dbReference type="SUPFAM" id="SSF102114">
    <property type="entry name" value="Radical SAM enzymes"/>
    <property type="match status" value="1"/>
</dbReference>
<evidence type="ECO:0000259" key="10">
    <source>
        <dbReference type="PROSITE" id="PS51918"/>
    </source>
</evidence>
<dbReference type="PROSITE" id="PS51918">
    <property type="entry name" value="RADICAL_SAM"/>
    <property type="match status" value="1"/>
</dbReference>
<keyword evidence="4 8" id="KW-0479">Metal-binding</keyword>
<dbReference type="PANTHER" id="PTHR10949:SF38">
    <property type="entry name" value="LIPOYL SYNTHASE, CHLOROPLASTIC"/>
    <property type="match status" value="1"/>
</dbReference>
<keyword evidence="1 8" id="KW-0004">4Fe-4S</keyword>
<keyword evidence="6 8" id="KW-0411">Iron-sulfur</keyword>
<comment type="caution">
    <text evidence="11">The sequence shown here is derived from an EMBL/GenBank/DDBJ whole genome shotgun (WGS) entry which is preliminary data.</text>
</comment>
<keyword evidence="3 8" id="KW-0949">S-adenosyl-L-methionine</keyword>
<feature type="binding site" evidence="8">
    <location>
        <position position="93"/>
    </location>
    <ligand>
        <name>[4Fe-4S] cluster</name>
        <dbReference type="ChEBI" id="CHEBI:49883"/>
        <label>1</label>
    </ligand>
</feature>
<feature type="binding site" evidence="8">
    <location>
        <position position="352"/>
    </location>
    <ligand>
        <name>[4Fe-4S] cluster</name>
        <dbReference type="ChEBI" id="CHEBI:49883"/>
        <label>1</label>
    </ligand>
</feature>
<dbReference type="UniPathway" id="UPA00538">
    <property type="reaction ID" value="UER00593"/>
</dbReference>
<dbReference type="InterPro" id="IPR003698">
    <property type="entry name" value="Lipoyl_synth"/>
</dbReference>
<name>A0A3L6R103_PANMI</name>
<dbReference type="SMART" id="SM00729">
    <property type="entry name" value="Elp3"/>
    <property type="match status" value="1"/>
</dbReference>
<dbReference type="GO" id="GO:0051539">
    <property type="term" value="F:4 iron, 4 sulfur cluster binding"/>
    <property type="evidence" value="ECO:0007669"/>
    <property type="project" value="UniProtKB-UniRule"/>
</dbReference>
<organism evidence="11 12">
    <name type="scientific">Panicum miliaceum</name>
    <name type="common">Proso millet</name>
    <name type="synonym">Broomcorn millet</name>
    <dbReference type="NCBI Taxonomy" id="4540"/>
    <lineage>
        <taxon>Eukaryota</taxon>
        <taxon>Viridiplantae</taxon>
        <taxon>Streptophyta</taxon>
        <taxon>Embryophyta</taxon>
        <taxon>Tracheophyta</taxon>
        <taxon>Spermatophyta</taxon>
        <taxon>Magnoliopsida</taxon>
        <taxon>Liliopsida</taxon>
        <taxon>Poales</taxon>
        <taxon>Poaceae</taxon>
        <taxon>PACMAD clade</taxon>
        <taxon>Panicoideae</taxon>
        <taxon>Panicodae</taxon>
        <taxon>Paniceae</taxon>
        <taxon>Panicinae</taxon>
        <taxon>Panicum</taxon>
        <taxon>Panicum sect. Panicum</taxon>
    </lineage>
</organism>
<dbReference type="PIRSF" id="PIRSF005963">
    <property type="entry name" value="Lipoyl_synth"/>
    <property type="match status" value="1"/>
</dbReference>
<dbReference type="STRING" id="4540.A0A3L6R103"/>
<dbReference type="Proteomes" id="UP000275267">
    <property type="component" value="Unassembled WGS sequence"/>
</dbReference>
<dbReference type="PANTHER" id="PTHR10949">
    <property type="entry name" value="LIPOYL SYNTHASE"/>
    <property type="match status" value="1"/>
</dbReference>
<dbReference type="GO" id="GO:0046872">
    <property type="term" value="F:metal ion binding"/>
    <property type="evidence" value="ECO:0007669"/>
    <property type="project" value="UniProtKB-KW"/>
</dbReference>
<evidence type="ECO:0000256" key="4">
    <source>
        <dbReference type="ARBA" id="ARBA00022723"/>
    </source>
</evidence>
<feature type="region of interest" description="Disordered" evidence="9">
    <location>
        <begin position="1"/>
        <end position="29"/>
    </location>
</feature>